<dbReference type="Proteomes" id="UP000577724">
    <property type="component" value="Unassembled WGS sequence"/>
</dbReference>
<evidence type="ECO:0000256" key="1">
    <source>
        <dbReference type="ARBA" id="ARBA00023015"/>
    </source>
</evidence>
<reference evidence="4 5" key="1">
    <citation type="submission" date="2020-05" db="EMBL/GenBank/DDBJ databases">
        <title>Genome Sequencing of Type Strains.</title>
        <authorList>
            <person name="Lemaire J.F."/>
            <person name="Inderbitzin P."/>
            <person name="Gregorio O.A."/>
            <person name="Collins S.B."/>
            <person name="Wespe N."/>
            <person name="Knight-Connoni V."/>
        </authorList>
    </citation>
    <scope>NUCLEOTIDE SEQUENCE [LARGE SCALE GENOMIC DNA]</scope>
    <source>
        <strain evidence="4 5">DSM 19942</strain>
    </source>
</reference>
<sequence>MQLVKYLLVWVDGDGSMQKFIVQMEELQDISIRDLKTLVSILANNEELTKLSDSQFQIFKITPVGEVHSVGCTSAPVEKSVMAIDLATDKDPQTQPPFENELRKILHELGLAKHLKGYRYIVEALQEMNRDPKTTKNFTNVLYPLIAEQFKTTPSCVERTIRHAIETSWSNMNRATTEKYQLYFSNVGKRPSNREFIVAIFDHISFEVGRLEQTSVNIKVIDERYSA</sequence>
<keyword evidence="2" id="KW-0804">Transcription</keyword>
<keyword evidence="5" id="KW-1185">Reference proteome</keyword>
<dbReference type="InterPro" id="IPR036388">
    <property type="entry name" value="WH-like_DNA-bd_sf"/>
</dbReference>
<protein>
    <recommendedName>
        <fullName evidence="3">Sporulation initiation factor Spo0A C-terminal domain-containing protein</fullName>
    </recommendedName>
</protein>
<organism evidence="4 5">
    <name type="scientific">Paenibacillus taichungensis</name>
    <dbReference type="NCBI Taxonomy" id="484184"/>
    <lineage>
        <taxon>Bacteria</taxon>
        <taxon>Bacillati</taxon>
        <taxon>Bacillota</taxon>
        <taxon>Bacilli</taxon>
        <taxon>Bacillales</taxon>
        <taxon>Paenibacillaceae</taxon>
        <taxon>Paenibacillus</taxon>
    </lineage>
</organism>
<dbReference type="GeneID" id="97131547"/>
<dbReference type="InterPro" id="IPR014879">
    <property type="entry name" value="Spo0A_C"/>
</dbReference>
<proteinExistence type="predicted"/>
<dbReference type="Gene3D" id="1.10.10.10">
    <property type="entry name" value="Winged helix-like DNA-binding domain superfamily/Winged helix DNA-binding domain"/>
    <property type="match status" value="1"/>
</dbReference>
<feature type="domain" description="Sporulation initiation factor Spo0A C-terminal" evidence="3">
    <location>
        <begin position="103"/>
        <end position="204"/>
    </location>
</feature>
<keyword evidence="1" id="KW-0805">Transcription regulation</keyword>
<dbReference type="Pfam" id="PF08769">
    <property type="entry name" value="Spo0A_C"/>
    <property type="match status" value="1"/>
</dbReference>
<comment type="caution">
    <text evidence="4">The sequence shown here is derived from an EMBL/GenBank/DDBJ whole genome shotgun (WGS) entry which is preliminary data.</text>
</comment>
<evidence type="ECO:0000313" key="4">
    <source>
        <dbReference type="EMBL" id="NUU54908.1"/>
    </source>
</evidence>
<evidence type="ECO:0000259" key="3">
    <source>
        <dbReference type="Pfam" id="PF08769"/>
    </source>
</evidence>
<accession>A0ABX2MLI3</accession>
<dbReference type="SUPFAM" id="SSF46894">
    <property type="entry name" value="C-terminal effector domain of the bipartite response regulators"/>
    <property type="match status" value="1"/>
</dbReference>
<evidence type="ECO:0000256" key="2">
    <source>
        <dbReference type="ARBA" id="ARBA00023163"/>
    </source>
</evidence>
<dbReference type="InterPro" id="IPR016032">
    <property type="entry name" value="Sig_transdc_resp-reg_C-effctor"/>
</dbReference>
<gene>
    <name evidence="4" type="ORF">HP548_12555</name>
</gene>
<name>A0ABX2MLI3_9BACL</name>
<evidence type="ECO:0000313" key="5">
    <source>
        <dbReference type="Proteomes" id="UP000577724"/>
    </source>
</evidence>
<dbReference type="RefSeq" id="WP_175381843.1">
    <property type="nucleotide sequence ID" value="NZ_CBCRYD010000030.1"/>
</dbReference>
<dbReference type="EMBL" id="JABMCC010000107">
    <property type="protein sequence ID" value="NUU54908.1"/>
    <property type="molecule type" value="Genomic_DNA"/>
</dbReference>